<reference evidence="5 6" key="1">
    <citation type="submission" date="2018-12" db="EMBL/GenBank/DDBJ databases">
        <authorList>
            <consortium name="Pathogen Informatics"/>
        </authorList>
    </citation>
    <scope>NUCLEOTIDE SEQUENCE [LARGE SCALE GENOMIC DNA]</scope>
    <source>
        <strain evidence="5 6">NCTC10437</strain>
    </source>
</reference>
<dbReference type="Pfam" id="PF00356">
    <property type="entry name" value="LacI"/>
    <property type="match status" value="1"/>
</dbReference>
<gene>
    <name evidence="5" type="primary">cytR_2</name>
    <name evidence="5" type="ORF">NCTC10437_02374</name>
</gene>
<dbReference type="OrthoDB" id="59108at2"/>
<name>A0A3S5EJC3_MYCAU</name>
<protein>
    <submittedName>
        <fullName evidence="5">Periplasmic binding protein/LacI transcriptional regulator</fullName>
    </submittedName>
</protein>
<dbReference type="Gene3D" id="1.10.260.40">
    <property type="entry name" value="lambda repressor-like DNA-binding domains"/>
    <property type="match status" value="1"/>
</dbReference>
<dbReference type="InterPro" id="IPR028082">
    <property type="entry name" value="Peripla_BP_I"/>
</dbReference>
<keyword evidence="1" id="KW-0805">Transcription regulation</keyword>
<dbReference type="GO" id="GO:0000976">
    <property type="term" value="F:transcription cis-regulatory region binding"/>
    <property type="evidence" value="ECO:0007669"/>
    <property type="project" value="TreeGrafter"/>
</dbReference>
<dbReference type="PANTHER" id="PTHR30146">
    <property type="entry name" value="LACI-RELATED TRANSCRIPTIONAL REPRESSOR"/>
    <property type="match status" value="1"/>
</dbReference>
<evidence type="ECO:0000313" key="6">
    <source>
        <dbReference type="Proteomes" id="UP000279306"/>
    </source>
</evidence>
<dbReference type="Gene3D" id="3.40.50.2300">
    <property type="match status" value="2"/>
</dbReference>
<evidence type="ECO:0000256" key="1">
    <source>
        <dbReference type="ARBA" id="ARBA00023015"/>
    </source>
</evidence>
<keyword evidence="3" id="KW-0804">Transcription</keyword>
<dbReference type="RefSeq" id="WP_048635096.1">
    <property type="nucleotide sequence ID" value="NZ_CVQQ01000026.1"/>
</dbReference>
<dbReference type="EMBL" id="LR134356">
    <property type="protein sequence ID" value="VEG54248.1"/>
    <property type="molecule type" value="Genomic_DNA"/>
</dbReference>
<organism evidence="5 6">
    <name type="scientific">Mycolicibacterium aurum</name>
    <name type="common">Mycobacterium aurum</name>
    <dbReference type="NCBI Taxonomy" id="1791"/>
    <lineage>
        <taxon>Bacteria</taxon>
        <taxon>Bacillati</taxon>
        <taxon>Actinomycetota</taxon>
        <taxon>Actinomycetes</taxon>
        <taxon>Mycobacteriales</taxon>
        <taxon>Mycobacteriaceae</taxon>
        <taxon>Mycolicibacterium</taxon>
    </lineage>
</organism>
<evidence type="ECO:0000259" key="4">
    <source>
        <dbReference type="PROSITE" id="PS50932"/>
    </source>
</evidence>
<dbReference type="SUPFAM" id="SSF47413">
    <property type="entry name" value="lambda repressor-like DNA-binding domains"/>
    <property type="match status" value="1"/>
</dbReference>
<evidence type="ECO:0000256" key="3">
    <source>
        <dbReference type="ARBA" id="ARBA00023163"/>
    </source>
</evidence>
<dbReference type="Proteomes" id="UP000279306">
    <property type="component" value="Chromosome"/>
</dbReference>
<sequence length="344" mass="36982">MIPKQTVNMTDVAQHSGVSIASVSRALRGAPGVSPTTRDRILSAARELSYVVSPEASRLSGGLTGRVGVVVPRVDAWFFSTILAGIADEFDTVGLDLVLCTVPDSTTRHRFFEALPLRRKVDAMVVCSLPLTAREHTRLEQVGVPTVFVGGHRPDDDRSWVGIDDELAARQAVGHLVRIGHRDIAMIQAADDADIPWATDQARIRGFHRQIADAGLADPTVVTVKWSIDGGSRGMEMLLSRPRLPTAVFCHSDEIALGALRTLRKAGVSVPQHVSVIGVDDHPSADLSDLTTVAQPVREQGRIAARDVLHRLTGESSVSGPSVTPPWTTLPTRLVIRGSTAPPR</sequence>
<accession>A0A3S5EJC3</accession>
<dbReference type="PANTHER" id="PTHR30146:SF109">
    <property type="entry name" value="HTH-TYPE TRANSCRIPTIONAL REGULATOR GALS"/>
    <property type="match status" value="1"/>
</dbReference>
<dbReference type="InterPro" id="IPR046335">
    <property type="entry name" value="LacI/GalR-like_sensor"/>
</dbReference>
<dbReference type="InterPro" id="IPR000843">
    <property type="entry name" value="HTH_LacI"/>
</dbReference>
<evidence type="ECO:0000256" key="2">
    <source>
        <dbReference type="ARBA" id="ARBA00023125"/>
    </source>
</evidence>
<dbReference type="SMART" id="SM00354">
    <property type="entry name" value="HTH_LACI"/>
    <property type="match status" value="1"/>
</dbReference>
<evidence type="ECO:0000313" key="5">
    <source>
        <dbReference type="EMBL" id="VEG54248.1"/>
    </source>
</evidence>
<dbReference type="STRING" id="1791.GCA_001049355_05271"/>
<dbReference type="CDD" id="cd06267">
    <property type="entry name" value="PBP1_LacI_sugar_binding-like"/>
    <property type="match status" value="1"/>
</dbReference>
<dbReference type="PROSITE" id="PS00356">
    <property type="entry name" value="HTH_LACI_1"/>
    <property type="match status" value="1"/>
</dbReference>
<dbReference type="Pfam" id="PF13377">
    <property type="entry name" value="Peripla_BP_3"/>
    <property type="match status" value="1"/>
</dbReference>
<keyword evidence="6" id="KW-1185">Reference proteome</keyword>
<dbReference type="CDD" id="cd01392">
    <property type="entry name" value="HTH_LacI"/>
    <property type="match status" value="1"/>
</dbReference>
<dbReference type="PROSITE" id="PS50932">
    <property type="entry name" value="HTH_LACI_2"/>
    <property type="match status" value="1"/>
</dbReference>
<dbReference type="SUPFAM" id="SSF53822">
    <property type="entry name" value="Periplasmic binding protein-like I"/>
    <property type="match status" value="1"/>
</dbReference>
<dbReference type="InterPro" id="IPR010982">
    <property type="entry name" value="Lambda_DNA-bd_dom_sf"/>
</dbReference>
<dbReference type="GO" id="GO:0003700">
    <property type="term" value="F:DNA-binding transcription factor activity"/>
    <property type="evidence" value="ECO:0007669"/>
    <property type="project" value="TreeGrafter"/>
</dbReference>
<keyword evidence="2" id="KW-0238">DNA-binding</keyword>
<feature type="domain" description="HTH lacI-type" evidence="4">
    <location>
        <begin position="7"/>
        <end position="61"/>
    </location>
</feature>
<dbReference type="KEGG" id="mauu:NCTC10437_02374"/>
<dbReference type="AlphaFoldDB" id="A0A3S5EJC3"/>
<proteinExistence type="predicted"/>